<feature type="transmembrane region" description="Helical" evidence="1">
    <location>
        <begin position="59"/>
        <end position="82"/>
    </location>
</feature>
<keyword evidence="1" id="KW-0812">Transmembrane</keyword>
<dbReference type="RefSeq" id="WP_286215413.1">
    <property type="nucleotide sequence ID" value="NZ_AP027736.1"/>
</dbReference>
<organism evidence="2 3">
    <name type="scientific">Demequina sediminis</name>
    <dbReference type="NCBI Taxonomy" id="1930058"/>
    <lineage>
        <taxon>Bacteria</taxon>
        <taxon>Bacillati</taxon>
        <taxon>Actinomycetota</taxon>
        <taxon>Actinomycetes</taxon>
        <taxon>Micrococcales</taxon>
        <taxon>Demequinaceae</taxon>
        <taxon>Demequina</taxon>
    </lineage>
</organism>
<feature type="transmembrane region" description="Helical" evidence="1">
    <location>
        <begin position="94"/>
        <end position="122"/>
    </location>
</feature>
<reference evidence="2 3" key="1">
    <citation type="submission" date="2024-02" db="EMBL/GenBank/DDBJ databases">
        <title>Lysinimicrobium sediminis NBRC 112286.</title>
        <authorList>
            <person name="Ichikawa N."/>
            <person name="Katano-Makiyama Y."/>
            <person name="Hidaka K."/>
        </authorList>
    </citation>
    <scope>NUCLEOTIDE SEQUENCE [LARGE SCALE GENOMIC DNA]</scope>
    <source>
        <strain evidence="2 3">NBRC 112286</strain>
    </source>
</reference>
<name>A0ABP9WH89_9MICO</name>
<proteinExistence type="predicted"/>
<keyword evidence="1" id="KW-1133">Transmembrane helix</keyword>
<dbReference type="Proteomes" id="UP001426770">
    <property type="component" value="Unassembled WGS sequence"/>
</dbReference>
<accession>A0ABP9WH89</accession>
<dbReference type="EMBL" id="BAABRR010000007">
    <property type="protein sequence ID" value="GAA5519204.1"/>
    <property type="molecule type" value="Genomic_DNA"/>
</dbReference>
<sequence length="123" mass="13083">MTTAGAHSTAPRTSGSRNLRLAWWSLVLYPVAFVGAFVVGQAVPWWMGYDVATTAAPRWVMGLALTAALATFAWPLLVTALFSRRAVADSQPGARMPVLVGGIVVGGFALINLFSGLMMLIFE</sequence>
<evidence type="ECO:0000256" key="1">
    <source>
        <dbReference type="SAM" id="Phobius"/>
    </source>
</evidence>
<protein>
    <submittedName>
        <fullName evidence="2">Uncharacterized protein</fullName>
    </submittedName>
</protein>
<feature type="transmembrane region" description="Helical" evidence="1">
    <location>
        <begin position="21"/>
        <end position="47"/>
    </location>
</feature>
<evidence type="ECO:0000313" key="2">
    <source>
        <dbReference type="EMBL" id="GAA5519204.1"/>
    </source>
</evidence>
<gene>
    <name evidence="2" type="ORF">Lsed01_01642</name>
</gene>
<keyword evidence="3" id="KW-1185">Reference proteome</keyword>
<evidence type="ECO:0000313" key="3">
    <source>
        <dbReference type="Proteomes" id="UP001426770"/>
    </source>
</evidence>
<comment type="caution">
    <text evidence="2">The sequence shown here is derived from an EMBL/GenBank/DDBJ whole genome shotgun (WGS) entry which is preliminary data.</text>
</comment>
<keyword evidence="1" id="KW-0472">Membrane</keyword>